<dbReference type="PANTHER" id="PTHR45527">
    <property type="entry name" value="NONRIBOSOMAL PEPTIDE SYNTHETASE"/>
    <property type="match status" value="1"/>
</dbReference>
<gene>
    <name evidence="4" type="ORF">GM668_18590</name>
</gene>
<name>A0A6L6Q2I8_9BURK</name>
<dbReference type="Proteomes" id="UP000484015">
    <property type="component" value="Unassembled WGS sequence"/>
</dbReference>
<dbReference type="FunFam" id="3.40.50.12780:FF:000012">
    <property type="entry name" value="Non-ribosomal peptide synthetase"/>
    <property type="match status" value="1"/>
</dbReference>
<evidence type="ECO:0000256" key="1">
    <source>
        <dbReference type="ARBA" id="ARBA00001957"/>
    </source>
</evidence>
<comment type="caution">
    <text evidence="4">The sequence shown here is derived from an EMBL/GenBank/DDBJ whole genome shotgun (WGS) entry which is preliminary data.</text>
</comment>
<dbReference type="PANTHER" id="PTHR45527:SF14">
    <property type="entry name" value="PLIPASTATIN SYNTHASE SUBUNIT B"/>
    <property type="match status" value="1"/>
</dbReference>
<dbReference type="Gene3D" id="3.30.559.10">
    <property type="entry name" value="Chloramphenicol acetyltransferase-like domain"/>
    <property type="match status" value="1"/>
</dbReference>
<proteinExistence type="predicted"/>
<reference evidence="4 5" key="1">
    <citation type="submission" date="2019-11" db="EMBL/GenBank/DDBJ databases">
        <title>Type strains purchased from KCTC, JCM and DSMZ.</title>
        <authorList>
            <person name="Lu H."/>
        </authorList>
    </citation>
    <scope>NUCLEOTIDE SEQUENCE [LARGE SCALE GENOMIC DNA]</scope>
    <source>
        <strain evidence="4 5">KCTC 42409</strain>
    </source>
</reference>
<dbReference type="SUPFAM" id="SSF47336">
    <property type="entry name" value="ACP-like"/>
    <property type="match status" value="1"/>
</dbReference>
<evidence type="ECO:0000259" key="3">
    <source>
        <dbReference type="PROSITE" id="PS50075"/>
    </source>
</evidence>
<dbReference type="Gene3D" id="1.10.1200.10">
    <property type="entry name" value="ACP-like"/>
    <property type="match status" value="1"/>
</dbReference>
<dbReference type="FunFam" id="3.40.50.980:FF:000002">
    <property type="entry name" value="Enterobactin synthetase component F"/>
    <property type="match status" value="1"/>
</dbReference>
<dbReference type="GO" id="GO:0031177">
    <property type="term" value="F:phosphopantetheine binding"/>
    <property type="evidence" value="ECO:0007669"/>
    <property type="project" value="TreeGrafter"/>
</dbReference>
<dbReference type="OrthoDB" id="9154499at2"/>
<evidence type="ECO:0000256" key="2">
    <source>
        <dbReference type="ARBA" id="ARBA00022450"/>
    </source>
</evidence>
<organism evidence="4 5">
    <name type="scientific">Pseudoduganella ginsengisoli</name>
    <dbReference type="NCBI Taxonomy" id="1462440"/>
    <lineage>
        <taxon>Bacteria</taxon>
        <taxon>Pseudomonadati</taxon>
        <taxon>Pseudomonadota</taxon>
        <taxon>Betaproteobacteria</taxon>
        <taxon>Burkholderiales</taxon>
        <taxon>Oxalobacteraceae</taxon>
        <taxon>Telluria group</taxon>
        <taxon>Pseudoduganella</taxon>
    </lineage>
</organism>
<dbReference type="GO" id="GO:0005829">
    <property type="term" value="C:cytosol"/>
    <property type="evidence" value="ECO:0007669"/>
    <property type="project" value="TreeGrafter"/>
</dbReference>
<keyword evidence="2" id="KW-0596">Phosphopantetheine</keyword>
<dbReference type="Gene3D" id="3.30.300.30">
    <property type="match status" value="1"/>
</dbReference>
<dbReference type="Gene3D" id="3.30.559.30">
    <property type="entry name" value="Nonribosomal peptide synthetase, condensation domain"/>
    <property type="match status" value="2"/>
</dbReference>
<sequence length="1140" mass="124651">MPADTAKFDLNLTIDIDESGARGIIEFATSVFEAGEVAQLWQHYLQLLGDFCAQPGQPISQPVLSAAPSVAAVPLTVVPVQGGEEMPALHQWFERSAHLYPDAVAVECGAMCISYRDLNFQADRLCRRLVRGGAAVGGMVGLSLPRGIDLIVGMLAILKAGCGYLPLDPGYPAERLQYMLDDSGCRLVIVADETGPQFGAGVQRIVLNQPGAEDEGGDPPVVPADPERVAYSIYTSGSTGRPKGVLVSHRNVMRLFTQTEHWFGFSQRDVWTLFHSYSFDFSVWEIFGALLYGGRLVVVPYDVSRSPQDFRQLLKEKGVTILNQTPSAFQQLSLVETADYAPGDRLSALRCVIFGGEALTLQSLAPWVARYGSDQPQLINMYGITETTVHVTYRRITQADIASQTRSLIGEPIPDLSLHLFDEGGNPVPVGMVGEIHVGGPGVALGYHSREQLNRERFITKVLADGLPHRLYRSGDLAKRHADGELEYIGRIDHQVKVRGHRIEIGEIEASLLLLPEVAQAAVLVKSDGKGLERLVAYLVPARGVAAPDGLAIKQALSASLPAFMIPQDIVLVERIPLTHNGKVAKDELLALALPEARASDTYEAAHTPLQVAILAAWQDVLERRDIGIHDNFFAIGGDSIRAVMVAQRCKQHGIAVGVIDILNYQTISVLAMHVNQDHAAGRAAGMPLAPLPPSPARDALLARLGVGQAVYAVSAMQAHVFDHYRCYAGDGQGVFHVQQSYRFRDPQPDSGAMARAITRLVQAHPVLRTLVLCTDDGEWLQTTAASLDVPLAVYDLRKFDAAAQEQWIAGFIQQDRRLPFRHNAPDAPLLRFSWFALSDTCFELCMSIHHGIDDGWGNQLFLSQLFDLYLALRDGQPVQFAQQENVLLEYIALEQHNAGNAEHIAFWASQAAEARAQHPSHMAGAPGKRNLPLEGWIPHDVSNALVQAAMAHQVTLRALLIAVLNKSLQRALGRPCQVMGVVMNGRKESLSDPLESLGLFWNMLPLVCSGGSEAGDMHACHRKLIEMEKFSAYPLHRIGAADGPLSQPEVTFNYVNFHNQTAYGGTGQLQLMRKYGHDKFHYPINVFVSLEKDSGQLYLKIESDGMRYGRAAVQGVMDAYMADLRRAALDLAPPQKAAA</sequence>
<dbReference type="Pfam" id="PF00668">
    <property type="entry name" value="Condensation"/>
    <property type="match status" value="1"/>
</dbReference>
<dbReference type="Pfam" id="PF00501">
    <property type="entry name" value="AMP-binding"/>
    <property type="match status" value="1"/>
</dbReference>
<dbReference type="InterPro" id="IPR010071">
    <property type="entry name" value="AA_adenyl_dom"/>
</dbReference>
<dbReference type="InterPro" id="IPR009081">
    <property type="entry name" value="PP-bd_ACP"/>
</dbReference>
<dbReference type="InterPro" id="IPR025110">
    <property type="entry name" value="AMP-bd_C"/>
</dbReference>
<accession>A0A6L6Q2I8</accession>
<dbReference type="GO" id="GO:0043041">
    <property type="term" value="P:amino acid activation for nonribosomal peptide biosynthetic process"/>
    <property type="evidence" value="ECO:0007669"/>
    <property type="project" value="TreeGrafter"/>
</dbReference>
<dbReference type="InterPro" id="IPR042099">
    <property type="entry name" value="ANL_N_sf"/>
</dbReference>
<keyword evidence="5" id="KW-1185">Reference proteome</keyword>
<feature type="domain" description="Carrier" evidence="3">
    <location>
        <begin position="605"/>
        <end position="679"/>
    </location>
</feature>
<dbReference type="AlphaFoldDB" id="A0A6L6Q2I8"/>
<dbReference type="FunFam" id="3.40.50.980:FF:000001">
    <property type="entry name" value="Non-ribosomal peptide synthetase"/>
    <property type="match status" value="1"/>
</dbReference>
<dbReference type="GO" id="GO:0044550">
    <property type="term" value="P:secondary metabolite biosynthetic process"/>
    <property type="evidence" value="ECO:0007669"/>
    <property type="project" value="TreeGrafter"/>
</dbReference>
<dbReference type="GO" id="GO:0003824">
    <property type="term" value="F:catalytic activity"/>
    <property type="evidence" value="ECO:0007669"/>
    <property type="project" value="InterPro"/>
</dbReference>
<dbReference type="Gene3D" id="3.40.50.12780">
    <property type="entry name" value="N-terminal domain of ligase-like"/>
    <property type="match status" value="1"/>
</dbReference>
<dbReference type="InterPro" id="IPR045851">
    <property type="entry name" value="AMP-bd_C_sf"/>
</dbReference>
<dbReference type="SUPFAM" id="SSF56801">
    <property type="entry name" value="Acetyl-CoA synthetase-like"/>
    <property type="match status" value="1"/>
</dbReference>
<dbReference type="InterPro" id="IPR023213">
    <property type="entry name" value="CAT-like_dom_sf"/>
</dbReference>
<evidence type="ECO:0000313" key="4">
    <source>
        <dbReference type="EMBL" id="MTW04093.1"/>
    </source>
</evidence>
<dbReference type="NCBIfam" id="TIGR01733">
    <property type="entry name" value="AA-adenyl-dom"/>
    <property type="match status" value="1"/>
</dbReference>
<dbReference type="SUPFAM" id="SSF52777">
    <property type="entry name" value="CoA-dependent acyltransferases"/>
    <property type="match status" value="3"/>
</dbReference>
<evidence type="ECO:0000313" key="5">
    <source>
        <dbReference type="Proteomes" id="UP000484015"/>
    </source>
</evidence>
<dbReference type="EMBL" id="WNLA01000013">
    <property type="protein sequence ID" value="MTW04093.1"/>
    <property type="molecule type" value="Genomic_DNA"/>
</dbReference>
<dbReference type="InterPro" id="IPR000873">
    <property type="entry name" value="AMP-dep_synth/lig_dom"/>
</dbReference>
<comment type="cofactor">
    <cofactor evidence="1">
        <name>pantetheine 4'-phosphate</name>
        <dbReference type="ChEBI" id="CHEBI:47942"/>
    </cofactor>
</comment>
<protein>
    <submittedName>
        <fullName evidence="4">Amino acid adenylation domain-containing protein</fullName>
    </submittedName>
</protein>
<dbReference type="InterPro" id="IPR036736">
    <property type="entry name" value="ACP-like_sf"/>
</dbReference>
<dbReference type="Pfam" id="PF00550">
    <property type="entry name" value="PP-binding"/>
    <property type="match status" value="1"/>
</dbReference>
<dbReference type="Pfam" id="PF13193">
    <property type="entry name" value="AMP-binding_C"/>
    <property type="match status" value="1"/>
</dbReference>
<dbReference type="PROSITE" id="PS50075">
    <property type="entry name" value="CARRIER"/>
    <property type="match status" value="1"/>
</dbReference>
<dbReference type="CDD" id="cd17643">
    <property type="entry name" value="A_NRPS_Cytc1-like"/>
    <property type="match status" value="1"/>
</dbReference>
<dbReference type="InterPro" id="IPR001242">
    <property type="entry name" value="Condensation_dom"/>
</dbReference>